<dbReference type="SUPFAM" id="SSF47413">
    <property type="entry name" value="lambda repressor-like DNA-binding domains"/>
    <property type="match status" value="1"/>
</dbReference>
<organism evidence="2 3">
    <name type="scientific">Actinoplanes aureus</name>
    <dbReference type="NCBI Taxonomy" id="2792083"/>
    <lineage>
        <taxon>Bacteria</taxon>
        <taxon>Bacillati</taxon>
        <taxon>Actinomycetota</taxon>
        <taxon>Actinomycetes</taxon>
        <taxon>Micromonosporales</taxon>
        <taxon>Micromonosporaceae</taxon>
        <taxon>Actinoplanes</taxon>
    </lineage>
</organism>
<comment type="caution">
    <text evidence="2">The sequence shown here is derived from an EMBL/GenBank/DDBJ whole genome shotgun (WGS) entry which is preliminary data.</text>
</comment>
<dbReference type="InterPro" id="IPR001387">
    <property type="entry name" value="Cro/C1-type_HTH"/>
</dbReference>
<evidence type="ECO:0000313" key="2">
    <source>
        <dbReference type="EMBL" id="MBG0565118.1"/>
    </source>
</evidence>
<keyword evidence="3" id="KW-1185">Reference proteome</keyword>
<dbReference type="CDD" id="cd00093">
    <property type="entry name" value="HTH_XRE"/>
    <property type="match status" value="1"/>
</dbReference>
<dbReference type="PROSITE" id="PS50943">
    <property type="entry name" value="HTH_CROC1"/>
    <property type="match status" value="1"/>
</dbReference>
<evidence type="ECO:0000313" key="3">
    <source>
        <dbReference type="Proteomes" id="UP000598146"/>
    </source>
</evidence>
<name>A0A931CDE0_9ACTN</name>
<evidence type="ECO:0000259" key="1">
    <source>
        <dbReference type="PROSITE" id="PS50943"/>
    </source>
</evidence>
<dbReference type="EMBL" id="JADQTO010000013">
    <property type="protein sequence ID" value="MBG0565118.1"/>
    <property type="molecule type" value="Genomic_DNA"/>
</dbReference>
<dbReference type="InterPro" id="IPR010982">
    <property type="entry name" value="Lambda_DNA-bd_dom_sf"/>
</dbReference>
<dbReference type="Pfam" id="PF01381">
    <property type="entry name" value="HTH_3"/>
    <property type="match status" value="1"/>
</dbReference>
<reference evidence="2" key="1">
    <citation type="submission" date="2020-11" db="EMBL/GenBank/DDBJ databases">
        <title>Isolation and identification of active actinomycetes.</title>
        <authorList>
            <person name="Sun X."/>
        </authorList>
    </citation>
    <scope>NUCLEOTIDE SEQUENCE</scope>
    <source>
        <strain evidence="2">NEAU-A11</strain>
    </source>
</reference>
<sequence>MSAAAGSDADEIDILPLIVVAQAFPARPSSLPDVRAFLRGNLTTTPISEDDIRALCDRVAEVLLDTAGVSSSLQVSLRIFPDGAEVDVLGAAGSSPAVQETVAGRGGRITAPAARSVSREPVSVAITEEPALSFAAWLAAGLRREGLSMEAAARRLNVSTKTIGRWVSGATEPRLRDLYRIREIFGEPPLL</sequence>
<gene>
    <name evidence="2" type="ORF">I4J89_27065</name>
</gene>
<proteinExistence type="predicted"/>
<protein>
    <submittedName>
        <fullName evidence="2">Helix-turn-helix transcriptional regulator</fullName>
    </submittedName>
</protein>
<dbReference type="Proteomes" id="UP000598146">
    <property type="component" value="Unassembled WGS sequence"/>
</dbReference>
<dbReference type="Gene3D" id="1.10.260.40">
    <property type="entry name" value="lambda repressor-like DNA-binding domains"/>
    <property type="match status" value="1"/>
</dbReference>
<dbReference type="AlphaFoldDB" id="A0A931CDE0"/>
<dbReference type="SMART" id="SM00530">
    <property type="entry name" value="HTH_XRE"/>
    <property type="match status" value="1"/>
</dbReference>
<accession>A0A931CDE0</accession>
<dbReference type="GO" id="GO:0003677">
    <property type="term" value="F:DNA binding"/>
    <property type="evidence" value="ECO:0007669"/>
    <property type="project" value="InterPro"/>
</dbReference>
<dbReference type="RefSeq" id="WP_196416891.1">
    <property type="nucleotide sequence ID" value="NZ_JADQTO010000013.1"/>
</dbReference>
<feature type="domain" description="HTH cro/C1-type" evidence="1">
    <location>
        <begin position="146"/>
        <end position="191"/>
    </location>
</feature>